<reference evidence="6" key="1">
    <citation type="submission" date="2021-02" db="EMBL/GenBank/DDBJ databases">
        <authorList>
            <person name="Dougan E. K."/>
            <person name="Rhodes N."/>
            <person name="Thang M."/>
            <person name="Chan C."/>
        </authorList>
    </citation>
    <scope>NUCLEOTIDE SEQUENCE</scope>
</reference>
<gene>
    <name evidence="6" type="ORF">PGLA2088_LOCUS45317</name>
</gene>
<evidence type="ECO:0000313" key="7">
    <source>
        <dbReference type="Proteomes" id="UP000626109"/>
    </source>
</evidence>
<dbReference type="Pfam" id="PF17815">
    <property type="entry name" value="PDZ_3"/>
    <property type="match status" value="1"/>
</dbReference>
<evidence type="ECO:0000256" key="3">
    <source>
        <dbReference type="ARBA" id="ARBA00022801"/>
    </source>
</evidence>
<dbReference type="Gene3D" id="2.30.42.10">
    <property type="match status" value="1"/>
</dbReference>
<feature type="non-terminal residue" evidence="6">
    <location>
        <position position="1"/>
    </location>
</feature>
<evidence type="ECO:0000256" key="1">
    <source>
        <dbReference type="ARBA" id="ARBA00010541"/>
    </source>
</evidence>
<evidence type="ECO:0000259" key="5">
    <source>
        <dbReference type="Pfam" id="PF17815"/>
    </source>
</evidence>
<dbReference type="InterPro" id="IPR009003">
    <property type="entry name" value="Peptidase_S1_PA"/>
</dbReference>
<dbReference type="InterPro" id="IPR041517">
    <property type="entry name" value="DEGP_PDZ"/>
</dbReference>
<dbReference type="PRINTS" id="PR00834">
    <property type="entry name" value="PROTEASES2C"/>
</dbReference>
<dbReference type="GO" id="GO:0006508">
    <property type="term" value="P:proteolysis"/>
    <property type="evidence" value="ECO:0007669"/>
    <property type="project" value="UniProtKB-KW"/>
</dbReference>
<dbReference type="EMBL" id="CAJNNW010035657">
    <property type="protein sequence ID" value="CAE8729091.1"/>
    <property type="molecule type" value="Genomic_DNA"/>
</dbReference>
<dbReference type="Gene3D" id="3.20.190.20">
    <property type="match status" value="1"/>
</dbReference>
<dbReference type="InterPro" id="IPR046449">
    <property type="entry name" value="DEGP_PDZ_sf"/>
</dbReference>
<dbReference type="InterPro" id="IPR036034">
    <property type="entry name" value="PDZ_sf"/>
</dbReference>
<feature type="non-terminal residue" evidence="6">
    <location>
        <position position="425"/>
    </location>
</feature>
<evidence type="ECO:0000256" key="2">
    <source>
        <dbReference type="ARBA" id="ARBA00022670"/>
    </source>
</evidence>
<keyword evidence="2" id="KW-0645">Protease</keyword>
<dbReference type="PANTHER" id="PTHR45980">
    <property type="match status" value="1"/>
</dbReference>
<dbReference type="GO" id="GO:0004252">
    <property type="term" value="F:serine-type endopeptidase activity"/>
    <property type="evidence" value="ECO:0007669"/>
    <property type="project" value="InterPro"/>
</dbReference>
<sequence length="425" mass="46448">IEWQTQIKIQCKGSDTKYLGKVVAVGWECDCAVLTVECDEFWQSIDRVILSDQVPALEEPVLCVGYPIGGDTISVTKGVVSGVEVTTYEAACTDLLAIQIDASITSGNSGGPAFSNAGECLGMAFQSLSAGHSKPLGYIIPTAVITHFLADISIHGRYTGFPTLGIETQTMENANLRDAYGMQPDMKGVLVGRIPPTSPVKTVLKVGDVLMFVDQVSIANDGTVSLRRHARVAYSWLLAEKFYGDPVKMQVLRDGKTVELVLEKIQPEWPLVPVHMFNQVYEGPSYLMIAGLVFTTLSVPFLRSEFGEMWDCEAPIEIVHRVMHQRATGHGEQLVLFTQVLAHDLTVGYEDLENILLVTVNDIKVENLRQVMDITQSSDAEYLRFGLHNSLVLVVKATEALKATPEALKQHGIPSAASADLLNPM</sequence>
<organism evidence="6 7">
    <name type="scientific">Polarella glacialis</name>
    <name type="common">Dinoflagellate</name>
    <dbReference type="NCBI Taxonomy" id="89957"/>
    <lineage>
        <taxon>Eukaryota</taxon>
        <taxon>Sar</taxon>
        <taxon>Alveolata</taxon>
        <taxon>Dinophyceae</taxon>
        <taxon>Suessiales</taxon>
        <taxon>Suessiaceae</taxon>
        <taxon>Polarella</taxon>
    </lineage>
</organism>
<proteinExistence type="inferred from homology"/>
<dbReference type="Proteomes" id="UP000626109">
    <property type="component" value="Unassembled WGS sequence"/>
</dbReference>
<feature type="domain" description="Protease Do-like PDZ" evidence="5">
    <location>
        <begin position="279"/>
        <end position="420"/>
    </location>
</feature>
<protein>
    <recommendedName>
        <fullName evidence="5">Protease Do-like PDZ domain-containing protein</fullName>
    </recommendedName>
</protein>
<accession>A0A813LHQ2</accession>
<dbReference type="SUPFAM" id="SSF50494">
    <property type="entry name" value="Trypsin-like serine proteases"/>
    <property type="match status" value="1"/>
</dbReference>
<evidence type="ECO:0000313" key="6">
    <source>
        <dbReference type="EMBL" id="CAE8729091.1"/>
    </source>
</evidence>
<dbReference type="Gene3D" id="2.40.10.120">
    <property type="match status" value="1"/>
</dbReference>
<keyword evidence="3" id="KW-0378">Hydrolase</keyword>
<keyword evidence="4" id="KW-0720">Serine protease</keyword>
<name>A0A813LHQ2_POLGL</name>
<dbReference type="AlphaFoldDB" id="A0A813LHQ2"/>
<dbReference type="SUPFAM" id="SSF50156">
    <property type="entry name" value="PDZ domain-like"/>
    <property type="match status" value="1"/>
</dbReference>
<comment type="similarity">
    <text evidence="1">Belongs to the peptidase S1C family.</text>
</comment>
<dbReference type="Pfam" id="PF13365">
    <property type="entry name" value="Trypsin_2"/>
    <property type="match status" value="1"/>
</dbReference>
<evidence type="ECO:0000256" key="4">
    <source>
        <dbReference type="ARBA" id="ARBA00022825"/>
    </source>
</evidence>
<dbReference type="PANTHER" id="PTHR45980:SF18">
    <property type="entry name" value="PROTEASE DO-LIKE 9"/>
    <property type="match status" value="1"/>
</dbReference>
<comment type="caution">
    <text evidence="6">The sequence shown here is derived from an EMBL/GenBank/DDBJ whole genome shotgun (WGS) entry which is preliminary data.</text>
</comment>
<dbReference type="InterPro" id="IPR001940">
    <property type="entry name" value="Peptidase_S1C"/>
</dbReference>